<dbReference type="Proteomes" id="UP000824160">
    <property type="component" value="Unassembled WGS sequence"/>
</dbReference>
<evidence type="ECO:0000256" key="1">
    <source>
        <dbReference type="ARBA" id="ARBA00000901"/>
    </source>
</evidence>
<gene>
    <name evidence="12 15" type="primary">hisA</name>
    <name evidence="15" type="ORF">IAC43_05550</name>
</gene>
<dbReference type="InterPro" id="IPR013785">
    <property type="entry name" value="Aldolase_TIM"/>
</dbReference>
<dbReference type="EMBL" id="DVLW01000152">
    <property type="protein sequence ID" value="HIT94629.1"/>
    <property type="molecule type" value="Genomic_DNA"/>
</dbReference>
<keyword evidence="7 12" id="KW-0963">Cytoplasm</keyword>
<dbReference type="InterPro" id="IPR023016">
    <property type="entry name" value="HisA/PriA"/>
</dbReference>
<dbReference type="InterPro" id="IPR006062">
    <property type="entry name" value="His_biosynth"/>
</dbReference>
<dbReference type="GO" id="GO:0003949">
    <property type="term" value="F:1-(5-phosphoribosyl)-5-[(5-phosphoribosylamino)methylideneamino]imidazole-4-carboxamide isomerase activity"/>
    <property type="evidence" value="ECO:0007669"/>
    <property type="project" value="UniProtKB-UniRule"/>
</dbReference>
<feature type="active site" description="Proton donor" evidence="12">
    <location>
        <position position="129"/>
    </location>
</feature>
<dbReference type="PANTHER" id="PTHR43090:SF2">
    <property type="entry name" value="1-(5-PHOSPHORIBOSYL)-5-[(5-PHOSPHORIBOSYLAMINO)METHYLIDENEAMINO] IMIDAZOLE-4-CARBOXAMIDE ISOMERASE"/>
    <property type="match status" value="1"/>
</dbReference>
<evidence type="ECO:0000256" key="2">
    <source>
        <dbReference type="ARBA" id="ARBA00004496"/>
    </source>
</evidence>
<reference evidence="15" key="1">
    <citation type="submission" date="2020-10" db="EMBL/GenBank/DDBJ databases">
        <authorList>
            <person name="Gilroy R."/>
        </authorList>
    </citation>
    <scope>NUCLEOTIDE SEQUENCE</scope>
    <source>
        <strain evidence="15">ChiBcec7-5410</strain>
    </source>
</reference>
<evidence type="ECO:0000313" key="16">
    <source>
        <dbReference type="Proteomes" id="UP000824160"/>
    </source>
</evidence>
<dbReference type="EC" id="5.3.1.16" evidence="5 12"/>
<dbReference type="PANTHER" id="PTHR43090">
    <property type="entry name" value="1-(5-PHOSPHORIBOSYL)-5-[(5-PHOSPHORIBOSYLAMINO)METHYLIDENEAMINO] IMIDAZOLE-4-CARBOXAMIDE ISOMERASE"/>
    <property type="match status" value="1"/>
</dbReference>
<dbReference type="HAMAP" id="MF_01014">
    <property type="entry name" value="HisA"/>
    <property type="match status" value="1"/>
</dbReference>
<dbReference type="InterPro" id="IPR006063">
    <property type="entry name" value="HisA_bact_arch"/>
</dbReference>
<evidence type="ECO:0000256" key="8">
    <source>
        <dbReference type="ARBA" id="ARBA00022605"/>
    </source>
</evidence>
<dbReference type="GO" id="GO:0005737">
    <property type="term" value="C:cytoplasm"/>
    <property type="evidence" value="ECO:0007669"/>
    <property type="project" value="UniProtKB-SubCell"/>
</dbReference>
<evidence type="ECO:0000256" key="10">
    <source>
        <dbReference type="ARBA" id="ARBA00023235"/>
    </source>
</evidence>
<comment type="similarity">
    <text evidence="4 12 13">Belongs to the HisA/HisF family.</text>
</comment>
<dbReference type="SUPFAM" id="SSF51366">
    <property type="entry name" value="Ribulose-phoshate binding barrel"/>
    <property type="match status" value="1"/>
</dbReference>
<protein>
    <recommendedName>
        <fullName evidence="6 12">1-(5-phosphoribosyl)-5-[(5-phosphoribosylamino)methylideneamino] imidazole-4-carboxamide isomerase</fullName>
        <ecNumber evidence="5 12">5.3.1.16</ecNumber>
    </recommendedName>
    <alternativeName>
        <fullName evidence="11 12">Phosphoribosylformimino-5-aminoimidazole carboxamide ribotide isomerase</fullName>
    </alternativeName>
</protein>
<keyword evidence="9 12" id="KW-0368">Histidine biosynthesis</keyword>
<comment type="subcellular location">
    <subcellularLocation>
        <location evidence="2 12 14">Cytoplasm</location>
    </subcellularLocation>
</comment>
<keyword evidence="10 12" id="KW-0413">Isomerase</keyword>
<evidence type="ECO:0000313" key="15">
    <source>
        <dbReference type="EMBL" id="HIT94629.1"/>
    </source>
</evidence>
<accession>A0A9D1KRU2</accession>
<proteinExistence type="inferred from homology"/>
<dbReference type="Gene3D" id="3.20.20.70">
    <property type="entry name" value="Aldolase class I"/>
    <property type="match status" value="1"/>
</dbReference>
<evidence type="ECO:0000256" key="3">
    <source>
        <dbReference type="ARBA" id="ARBA00005133"/>
    </source>
</evidence>
<evidence type="ECO:0000256" key="7">
    <source>
        <dbReference type="ARBA" id="ARBA00022490"/>
    </source>
</evidence>
<evidence type="ECO:0000256" key="6">
    <source>
        <dbReference type="ARBA" id="ARBA00018464"/>
    </source>
</evidence>
<keyword evidence="8 12" id="KW-0028">Amino-acid biosynthesis</keyword>
<evidence type="ECO:0000256" key="13">
    <source>
        <dbReference type="RuleBase" id="RU003657"/>
    </source>
</evidence>
<dbReference type="InterPro" id="IPR044524">
    <property type="entry name" value="Isoase_HisA-like"/>
</dbReference>
<comment type="pathway">
    <text evidence="3 12 14">Amino-acid biosynthesis; L-histidine biosynthesis; L-histidine from 5-phospho-alpha-D-ribose 1-diphosphate: step 4/9.</text>
</comment>
<dbReference type="AlphaFoldDB" id="A0A9D1KRU2"/>
<dbReference type="GO" id="GO:0000162">
    <property type="term" value="P:L-tryptophan biosynthetic process"/>
    <property type="evidence" value="ECO:0007669"/>
    <property type="project" value="TreeGrafter"/>
</dbReference>
<dbReference type="NCBIfam" id="TIGR00007">
    <property type="entry name" value="1-(5-phosphoribosyl)-5-[(5-phosphoribosylamino)methylideneamino]imidazole-4-carboxamide isomerase"/>
    <property type="match status" value="1"/>
</dbReference>
<evidence type="ECO:0000256" key="12">
    <source>
        <dbReference type="HAMAP-Rule" id="MF_01014"/>
    </source>
</evidence>
<dbReference type="GO" id="GO:0000105">
    <property type="term" value="P:L-histidine biosynthetic process"/>
    <property type="evidence" value="ECO:0007669"/>
    <property type="project" value="UniProtKB-UniRule"/>
</dbReference>
<comment type="caution">
    <text evidence="15">The sequence shown here is derived from an EMBL/GenBank/DDBJ whole genome shotgun (WGS) entry which is preliminary data.</text>
</comment>
<dbReference type="Pfam" id="PF00977">
    <property type="entry name" value="His_biosynth"/>
    <property type="match status" value="1"/>
</dbReference>
<dbReference type="FunFam" id="3.20.20.70:FF:000009">
    <property type="entry name" value="1-(5-phosphoribosyl)-5-[(5-phosphoribosylamino)methylideneamino] imidazole-4-carboxamide isomerase"/>
    <property type="match status" value="1"/>
</dbReference>
<evidence type="ECO:0000256" key="11">
    <source>
        <dbReference type="ARBA" id="ARBA00030547"/>
    </source>
</evidence>
<name>A0A9D1KRU2_9FIRM</name>
<sequence length="238" mass="25675">MIILPAIDIKDGNCVRLVKGDFDTVHKVAENPLETARSFERDGAEWLHMVDLDGAKDAVPKNRPVFLEIAARTRLKVEVGGGIRDLETVEYYLSHGIARVILGSVAVKKPEVVRIAVREYGERIAVGIDARDGMVAVDGWLGKSEVNYLDLARAMTEVGVQTIIYTDISKDGTLTGPNLDQLSQINEAAGCNIIASGGISSIEDIHALKKLGLYGAICGKSIYQGTLSLKEALSVAKE</sequence>
<dbReference type="InterPro" id="IPR011060">
    <property type="entry name" value="RibuloseP-bd_barrel"/>
</dbReference>
<evidence type="ECO:0000256" key="4">
    <source>
        <dbReference type="ARBA" id="ARBA00009667"/>
    </source>
</evidence>
<reference evidence="15" key="2">
    <citation type="journal article" date="2021" name="PeerJ">
        <title>Extensive microbial diversity within the chicken gut microbiome revealed by metagenomics and culture.</title>
        <authorList>
            <person name="Gilroy R."/>
            <person name="Ravi A."/>
            <person name="Getino M."/>
            <person name="Pursley I."/>
            <person name="Horton D.L."/>
            <person name="Alikhan N.F."/>
            <person name="Baker D."/>
            <person name="Gharbi K."/>
            <person name="Hall N."/>
            <person name="Watson M."/>
            <person name="Adriaenssens E.M."/>
            <person name="Foster-Nyarko E."/>
            <person name="Jarju S."/>
            <person name="Secka A."/>
            <person name="Antonio M."/>
            <person name="Oren A."/>
            <person name="Chaudhuri R.R."/>
            <person name="La Ragione R."/>
            <person name="Hildebrand F."/>
            <person name="Pallen M.J."/>
        </authorList>
    </citation>
    <scope>NUCLEOTIDE SEQUENCE</scope>
    <source>
        <strain evidence="15">ChiBcec7-5410</strain>
    </source>
</reference>
<evidence type="ECO:0000256" key="14">
    <source>
        <dbReference type="RuleBase" id="RU003658"/>
    </source>
</evidence>
<feature type="active site" description="Proton acceptor" evidence="12">
    <location>
        <position position="8"/>
    </location>
</feature>
<evidence type="ECO:0000256" key="5">
    <source>
        <dbReference type="ARBA" id="ARBA00012550"/>
    </source>
</evidence>
<comment type="catalytic activity">
    <reaction evidence="1 12 14">
        <text>1-(5-phospho-beta-D-ribosyl)-5-[(5-phospho-beta-D-ribosylamino)methylideneamino]imidazole-4-carboxamide = 5-[(5-phospho-1-deoxy-D-ribulos-1-ylimino)methylamino]-1-(5-phospho-beta-D-ribosyl)imidazole-4-carboxamide</text>
        <dbReference type="Rhea" id="RHEA:15469"/>
        <dbReference type="ChEBI" id="CHEBI:58435"/>
        <dbReference type="ChEBI" id="CHEBI:58525"/>
        <dbReference type="EC" id="5.3.1.16"/>
    </reaction>
</comment>
<evidence type="ECO:0000256" key="9">
    <source>
        <dbReference type="ARBA" id="ARBA00023102"/>
    </source>
</evidence>
<dbReference type="CDD" id="cd04732">
    <property type="entry name" value="HisA"/>
    <property type="match status" value="1"/>
</dbReference>
<organism evidence="15 16">
    <name type="scientific">Candidatus Faecivivens stercoripullorum</name>
    <dbReference type="NCBI Taxonomy" id="2840805"/>
    <lineage>
        <taxon>Bacteria</taxon>
        <taxon>Bacillati</taxon>
        <taxon>Bacillota</taxon>
        <taxon>Clostridia</taxon>
        <taxon>Eubacteriales</taxon>
        <taxon>Oscillospiraceae</taxon>
        <taxon>Oscillospiraceae incertae sedis</taxon>
        <taxon>Candidatus Faecivivens</taxon>
    </lineage>
</organism>